<dbReference type="InterPro" id="IPR036388">
    <property type="entry name" value="WH-like_DNA-bd_sf"/>
</dbReference>
<dbReference type="Gene3D" id="1.10.10.10">
    <property type="entry name" value="Winged helix-like DNA-binding domain superfamily/Winged helix DNA-binding domain"/>
    <property type="match status" value="1"/>
</dbReference>
<evidence type="ECO:0000259" key="1">
    <source>
        <dbReference type="Pfam" id="PF03551"/>
    </source>
</evidence>
<reference evidence="2 3" key="1">
    <citation type="submission" date="2019-01" db="EMBL/GenBank/DDBJ databases">
        <title>Nocardioides guangzhouensis sp. nov., an actinobacterium isolated from soil.</title>
        <authorList>
            <person name="Fu Y."/>
            <person name="Cai Y."/>
            <person name="Lin Z."/>
            <person name="Chen P."/>
        </authorList>
    </citation>
    <scope>NUCLEOTIDE SEQUENCE [LARGE SCALE GENOMIC DNA]</scope>
    <source>
        <strain evidence="2 3">NBRC 105384</strain>
    </source>
</reference>
<comment type="caution">
    <text evidence="2">The sequence shown here is derived from an EMBL/GenBank/DDBJ whole genome shotgun (WGS) entry which is preliminary data.</text>
</comment>
<name>A0A4Q5J2F1_9ACTN</name>
<dbReference type="InterPro" id="IPR005149">
    <property type="entry name" value="Tscrpt_reg_PadR_N"/>
</dbReference>
<dbReference type="InterPro" id="IPR036390">
    <property type="entry name" value="WH_DNA-bd_sf"/>
</dbReference>
<dbReference type="AlphaFoldDB" id="A0A4Q5J2F1"/>
<dbReference type="SUPFAM" id="SSF46785">
    <property type="entry name" value="Winged helix' DNA-binding domain"/>
    <property type="match status" value="1"/>
</dbReference>
<accession>A0A4Q5J2F1</accession>
<protein>
    <submittedName>
        <fullName evidence="2">PadR family transcriptional regulator</fullName>
    </submittedName>
</protein>
<dbReference type="Proteomes" id="UP000291189">
    <property type="component" value="Unassembled WGS sequence"/>
</dbReference>
<evidence type="ECO:0000313" key="2">
    <source>
        <dbReference type="EMBL" id="RYU11631.1"/>
    </source>
</evidence>
<dbReference type="EMBL" id="SDPU01000023">
    <property type="protein sequence ID" value="RYU11631.1"/>
    <property type="molecule type" value="Genomic_DNA"/>
</dbReference>
<keyword evidence="3" id="KW-1185">Reference proteome</keyword>
<organism evidence="2 3">
    <name type="scientific">Nocardioides iriomotensis</name>
    <dbReference type="NCBI Taxonomy" id="715784"/>
    <lineage>
        <taxon>Bacteria</taxon>
        <taxon>Bacillati</taxon>
        <taxon>Actinomycetota</taxon>
        <taxon>Actinomycetes</taxon>
        <taxon>Propionibacteriales</taxon>
        <taxon>Nocardioidaceae</taxon>
        <taxon>Nocardioides</taxon>
    </lineage>
</organism>
<sequence>MSRVERAPALTTTSFAILGLLAIQPWTTYELAVQMERTLNRVWPRARSRLYEEPKKLVAHGLATATKESVGRRPRTVYTITDQGRAALAEWLQSPGEGPSLEFEQHLKLFFADFGTREDALAGLAASRAWAEQQLDVFIESARAYLAGEGEFHQRSAVTSVGARFLVDFYDLVDRWAAWATEVVQEWPDDPSRADPTLAIDHYILQLAQQRASRLAETSDPPPATAKRDR</sequence>
<dbReference type="PANTHER" id="PTHR43252">
    <property type="entry name" value="TRANSCRIPTIONAL REGULATOR YQJI"/>
    <property type="match status" value="1"/>
</dbReference>
<evidence type="ECO:0000313" key="3">
    <source>
        <dbReference type="Proteomes" id="UP000291189"/>
    </source>
</evidence>
<dbReference type="Pfam" id="PF03551">
    <property type="entry name" value="PadR"/>
    <property type="match status" value="1"/>
</dbReference>
<feature type="domain" description="Transcription regulator PadR N-terminal" evidence="1">
    <location>
        <begin position="17"/>
        <end position="90"/>
    </location>
</feature>
<gene>
    <name evidence="2" type="ORF">ETU37_13825</name>
</gene>
<dbReference type="PANTHER" id="PTHR43252:SF6">
    <property type="entry name" value="NEGATIVE TRANSCRIPTION REGULATOR PADR"/>
    <property type="match status" value="1"/>
</dbReference>
<proteinExistence type="predicted"/>
<dbReference type="OrthoDB" id="3186544at2"/>